<feature type="transmembrane region" description="Helical" evidence="1">
    <location>
        <begin position="104"/>
        <end position="127"/>
    </location>
</feature>
<dbReference type="SMART" id="SM00086">
    <property type="entry name" value="PAC"/>
    <property type="match status" value="1"/>
</dbReference>
<dbReference type="PANTHER" id="PTHR46663:SF3">
    <property type="entry name" value="SLL0267 PROTEIN"/>
    <property type="match status" value="1"/>
</dbReference>
<dbReference type="InterPro" id="IPR052163">
    <property type="entry name" value="DGC-Regulatory_Protein"/>
</dbReference>
<dbReference type="AlphaFoldDB" id="A0A2S6G8I4"/>
<evidence type="ECO:0000313" key="7">
    <source>
        <dbReference type="Proteomes" id="UP000239446"/>
    </source>
</evidence>
<dbReference type="PANTHER" id="PTHR46663">
    <property type="entry name" value="DIGUANYLATE CYCLASE DGCT-RELATED"/>
    <property type="match status" value="1"/>
</dbReference>
<protein>
    <submittedName>
        <fullName evidence="6">PAS domain S-box-containing protein/diguanylate cyclase (GGDEF)-like protein</fullName>
    </submittedName>
</protein>
<feature type="transmembrane region" description="Helical" evidence="1">
    <location>
        <begin position="332"/>
        <end position="350"/>
    </location>
</feature>
<dbReference type="Gene3D" id="3.30.450.20">
    <property type="entry name" value="PAS domain"/>
    <property type="match status" value="1"/>
</dbReference>
<keyword evidence="1" id="KW-1133">Transmembrane helix</keyword>
<proteinExistence type="predicted"/>
<keyword evidence="1" id="KW-0812">Transmembrane</keyword>
<reference evidence="6 7" key="2">
    <citation type="submission" date="2018-02" db="EMBL/GenBank/DDBJ databases">
        <title>Subsurface microbial communities from deep shales in Ohio and West Virginia, USA.</title>
        <authorList>
            <person name="Wrighton K."/>
        </authorList>
    </citation>
    <scope>NUCLEOTIDE SEQUENCE [LARGE SCALE GENOMIC DNA]</scope>
    <source>
        <strain evidence="6 7">UTICA-S1B9</strain>
    </source>
</reference>
<dbReference type="NCBIfam" id="TIGR00254">
    <property type="entry name" value="GGDEF"/>
    <property type="match status" value="1"/>
</dbReference>
<dbReference type="EMBL" id="PTIU01000005">
    <property type="protein sequence ID" value="PPK55535.1"/>
    <property type="molecule type" value="Genomic_DNA"/>
</dbReference>
<dbReference type="Pfam" id="PF13426">
    <property type="entry name" value="PAS_9"/>
    <property type="match status" value="1"/>
</dbReference>
<dbReference type="SMART" id="SM00267">
    <property type="entry name" value="GGDEF"/>
    <property type="match status" value="1"/>
</dbReference>
<dbReference type="OrthoDB" id="5800589at2"/>
<sequence length="658" mass="71538">MNTPYPSVAFKLFLLVALALTAPIGNFLSVELFYGVEFIFGSIAVFAALTYLGPWAAILVAITGGLQTVQAWGHPIGLFTFTLEAVVVSLLYKRGWQNLVLNDLAFWLVVGIPIIWVAYPAFLGMSAEAVGLLALKQPLNGVFNALAAGILLYGISQVWGSEGRNWAEKSDKLAGLLFHGLLAIILVTGAIPIVLQGHYQRQTLLQDVEQTLSNQAQAIKDRMESSSASATAITSGETDIGTTSMPGFHYYLTDAAGAVLESNTSGAPRPECVNQRQLLLWEPDVDNPIMRAQRGIFCLSQPVEDTRATAITVETGSANYVQTLKHHSTREFLILAGTFSIGLLVAWALSRMVTVSLTRLTRVASETRNGVIVTDPGVRAVWANESFSRISGFSRKDIIGKNPGELLQGPETSTDTIDYMRQAIDQQQPFTVEILNYTRDRTPYWVEINCNPIYTKRGRLEGFIAVQTDITDRKEAQERLQHIAHFDPLTDLPNRELVSDRLRTAMSQAKRRGTMVGVAFVDLDGFKQVNDTLGHDAGDELLKTIATRLSGVLREGDTLGRIGGDEFVAILAILVDLDGRVDLGSALDRLGQAAAEPMVIRGASVAVSASVGATIYSNKTPIDADQLVRQADQAMYTAKLAGKNQFSIDMTDTASDVE</sequence>
<evidence type="ECO:0000256" key="1">
    <source>
        <dbReference type="SAM" id="Phobius"/>
    </source>
</evidence>
<dbReference type="Proteomes" id="UP000239446">
    <property type="component" value="Unassembled WGS sequence"/>
</dbReference>
<feature type="transmembrane region" description="Helical" evidence="1">
    <location>
        <begin position="139"/>
        <end position="156"/>
    </location>
</feature>
<dbReference type="CDD" id="cd01949">
    <property type="entry name" value="GGDEF"/>
    <property type="match status" value="1"/>
</dbReference>
<evidence type="ECO:0000313" key="5">
    <source>
        <dbReference type="EMBL" id="PPK52562.1"/>
    </source>
</evidence>
<comment type="caution">
    <text evidence="6">The sequence shown here is derived from an EMBL/GenBank/DDBJ whole genome shotgun (WGS) entry which is preliminary data.</text>
</comment>
<evidence type="ECO:0000259" key="3">
    <source>
        <dbReference type="PROSITE" id="PS50113"/>
    </source>
</evidence>
<evidence type="ECO:0000259" key="2">
    <source>
        <dbReference type="PROSITE" id="PS50112"/>
    </source>
</evidence>
<name>A0A2S6G8I4_9GAMM</name>
<dbReference type="InterPro" id="IPR000700">
    <property type="entry name" value="PAS-assoc_C"/>
</dbReference>
<feature type="transmembrane region" description="Helical" evidence="1">
    <location>
        <begin position="39"/>
        <end position="62"/>
    </location>
</feature>
<dbReference type="SMART" id="SM00091">
    <property type="entry name" value="PAS"/>
    <property type="match status" value="1"/>
</dbReference>
<dbReference type="InterPro" id="IPR043128">
    <property type="entry name" value="Rev_trsase/Diguanyl_cyclase"/>
</dbReference>
<dbReference type="Proteomes" id="UP000239648">
    <property type="component" value="Unassembled WGS sequence"/>
</dbReference>
<feature type="domain" description="PAC" evidence="3">
    <location>
        <begin position="428"/>
        <end position="482"/>
    </location>
</feature>
<dbReference type="InterPro" id="IPR001610">
    <property type="entry name" value="PAC"/>
</dbReference>
<dbReference type="SUPFAM" id="SSF55785">
    <property type="entry name" value="PYP-like sensor domain (PAS domain)"/>
    <property type="match status" value="1"/>
</dbReference>
<feature type="transmembrane region" description="Helical" evidence="1">
    <location>
        <begin position="74"/>
        <end position="92"/>
    </location>
</feature>
<keyword evidence="1" id="KW-0472">Membrane</keyword>
<dbReference type="EMBL" id="PTIT01000005">
    <property type="protein sequence ID" value="PPK52562.1"/>
    <property type="molecule type" value="Genomic_DNA"/>
</dbReference>
<evidence type="ECO:0000313" key="8">
    <source>
        <dbReference type="Proteomes" id="UP000239648"/>
    </source>
</evidence>
<dbReference type="CDD" id="cd00130">
    <property type="entry name" value="PAS"/>
    <property type="match status" value="1"/>
</dbReference>
<dbReference type="InterPro" id="IPR035965">
    <property type="entry name" value="PAS-like_dom_sf"/>
</dbReference>
<dbReference type="PROSITE" id="PS50887">
    <property type="entry name" value="GGDEF"/>
    <property type="match status" value="1"/>
</dbReference>
<gene>
    <name evidence="6" type="ORF">B0H24_1005116</name>
    <name evidence="5" type="ORF">BY455_105115</name>
</gene>
<dbReference type="InterPro" id="IPR000160">
    <property type="entry name" value="GGDEF_dom"/>
</dbReference>
<dbReference type="RefSeq" id="WP_104415476.1">
    <property type="nucleotide sequence ID" value="NZ_PTIT01000005.1"/>
</dbReference>
<dbReference type="InterPro" id="IPR029787">
    <property type="entry name" value="Nucleotide_cyclase"/>
</dbReference>
<dbReference type="PROSITE" id="PS50113">
    <property type="entry name" value="PAC"/>
    <property type="match status" value="1"/>
</dbReference>
<dbReference type="Gene3D" id="3.30.70.270">
    <property type="match status" value="1"/>
</dbReference>
<reference evidence="5 8" key="1">
    <citation type="submission" date="2018-02" db="EMBL/GenBank/DDBJ databases">
        <title>Deep subsurface shale carbon reservoir microbial communities from Ohio and West Virginia, USA.</title>
        <authorList>
            <person name="Wrighton K."/>
        </authorList>
    </citation>
    <scope>NUCLEOTIDE SEQUENCE [LARGE SCALE GENOMIC DNA]</scope>
    <source>
        <strain evidence="5 8">UTICA-S1B6</strain>
    </source>
</reference>
<feature type="transmembrane region" description="Helical" evidence="1">
    <location>
        <begin position="176"/>
        <end position="195"/>
    </location>
</feature>
<dbReference type="InterPro" id="IPR000014">
    <property type="entry name" value="PAS"/>
</dbReference>
<feature type="domain" description="PAS" evidence="2">
    <location>
        <begin position="356"/>
        <end position="427"/>
    </location>
</feature>
<dbReference type="NCBIfam" id="TIGR00229">
    <property type="entry name" value="sensory_box"/>
    <property type="match status" value="1"/>
</dbReference>
<feature type="domain" description="GGDEF" evidence="4">
    <location>
        <begin position="514"/>
        <end position="651"/>
    </location>
</feature>
<accession>A0A2S6G8I4</accession>
<evidence type="ECO:0000313" key="6">
    <source>
        <dbReference type="EMBL" id="PPK55535.1"/>
    </source>
</evidence>
<organism evidence="6 7">
    <name type="scientific">Marinobacter persicus</name>
    <dbReference type="NCBI Taxonomy" id="930118"/>
    <lineage>
        <taxon>Bacteria</taxon>
        <taxon>Pseudomonadati</taxon>
        <taxon>Pseudomonadota</taxon>
        <taxon>Gammaproteobacteria</taxon>
        <taxon>Pseudomonadales</taxon>
        <taxon>Marinobacteraceae</taxon>
        <taxon>Marinobacter</taxon>
    </lineage>
</organism>
<dbReference type="SUPFAM" id="SSF55073">
    <property type="entry name" value="Nucleotide cyclase"/>
    <property type="match status" value="1"/>
</dbReference>
<evidence type="ECO:0000259" key="4">
    <source>
        <dbReference type="PROSITE" id="PS50887"/>
    </source>
</evidence>
<keyword evidence="8" id="KW-1185">Reference proteome</keyword>
<dbReference type="PROSITE" id="PS50112">
    <property type="entry name" value="PAS"/>
    <property type="match status" value="1"/>
</dbReference>
<dbReference type="Pfam" id="PF00990">
    <property type="entry name" value="GGDEF"/>
    <property type="match status" value="1"/>
</dbReference>